<evidence type="ECO:0000256" key="3">
    <source>
        <dbReference type="ARBA" id="ARBA00022908"/>
    </source>
</evidence>
<keyword evidence="8" id="KW-0614">Plasmid</keyword>
<keyword evidence="2" id="KW-1029">Fimbrium biogenesis</keyword>
<dbReference type="GO" id="GO:0006310">
    <property type="term" value="P:DNA recombination"/>
    <property type="evidence" value="ECO:0007669"/>
    <property type="project" value="UniProtKB-KW"/>
</dbReference>
<dbReference type="PANTHER" id="PTHR30349:SF62">
    <property type="entry name" value="TYPE 1 FIMBRIAE REGULATORY PROTEIN FIMB-RELATED"/>
    <property type="match status" value="1"/>
</dbReference>
<keyword evidence="3" id="KW-0229">DNA integration</keyword>
<keyword evidence="4" id="KW-0805">Transcription regulation</keyword>
<dbReference type="KEGG" id="rru:Rru_B0016"/>
<dbReference type="EnsemblBacteria" id="ABC24612">
    <property type="protein sequence ID" value="ABC24612"/>
    <property type="gene ID" value="Rru_B0016"/>
</dbReference>
<dbReference type="PANTHER" id="PTHR30349">
    <property type="entry name" value="PHAGE INTEGRASE-RELATED"/>
    <property type="match status" value="1"/>
</dbReference>
<dbReference type="Proteomes" id="UP000001929">
    <property type="component" value="Plasmid unnamed"/>
</dbReference>
<comment type="similarity">
    <text evidence="1">Belongs to the 'phage' integrase family.</text>
</comment>
<protein>
    <submittedName>
        <fullName evidence="8">Phage integrase</fullName>
    </submittedName>
</protein>
<evidence type="ECO:0000256" key="2">
    <source>
        <dbReference type="ARBA" id="ARBA00022558"/>
    </source>
</evidence>
<dbReference type="InterPro" id="IPR011010">
    <property type="entry name" value="DNA_brk_join_enz"/>
</dbReference>
<evidence type="ECO:0000256" key="6">
    <source>
        <dbReference type="ARBA" id="ARBA00023172"/>
    </source>
</evidence>
<dbReference type="Pfam" id="PF00589">
    <property type="entry name" value="Phage_integrase"/>
    <property type="match status" value="1"/>
</dbReference>
<dbReference type="PhylomeDB" id="Q2RMN3"/>
<dbReference type="InterPro" id="IPR050090">
    <property type="entry name" value="Tyrosine_recombinase_XerCD"/>
</dbReference>
<dbReference type="Gene3D" id="1.10.443.10">
    <property type="entry name" value="Intergrase catalytic core"/>
    <property type="match status" value="1"/>
</dbReference>
<keyword evidence="5" id="KW-0804">Transcription</keyword>
<dbReference type="AlphaFoldDB" id="Q2RMN3"/>
<organism evidence="8 9">
    <name type="scientific">Rhodospirillum rubrum (strain ATCC 11170 / ATH 1.1.1 / DSM 467 / LMG 4362 / NCIMB 8255 / S1)</name>
    <dbReference type="NCBI Taxonomy" id="269796"/>
    <lineage>
        <taxon>Bacteria</taxon>
        <taxon>Pseudomonadati</taxon>
        <taxon>Pseudomonadota</taxon>
        <taxon>Alphaproteobacteria</taxon>
        <taxon>Rhodospirillales</taxon>
        <taxon>Rhodospirillaceae</taxon>
        <taxon>Rhodospirillum</taxon>
    </lineage>
</organism>
<sequence length="207" mass="23779">MNPPPKVPNADRRSREYLTLAEIDRLIAAAQHLGRHDQRDATMILLAYRHGLRVSELVELRREQVDLRQGLLHVRRRKNGLPSTHPLRGPELRALNKLLREYPENAYVFVSERGAPMTAATFRKLLARAGDAAKLGMPIHPHMLRHSTGFKLANDGQDTRAIQLYLWHKIYRIQPITRSSRRTVSMPSGWIDGWMSLPGNRDLHAIR</sequence>
<keyword evidence="6" id="KW-0233">DNA recombination</keyword>
<dbReference type="InterPro" id="IPR013762">
    <property type="entry name" value="Integrase-like_cat_sf"/>
</dbReference>
<dbReference type="SUPFAM" id="SSF56349">
    <property type="entry name" value="DNA breaking-rejoining enzymes"/>
    <property type="match status" value="1"/>
</dbReference>
<evidence type="ECO:0000313" key="8">
    <source>
        <dbReference type="EMBL" id="ABC24612.1"/>
    </source>
</evidence>
<evidence type="ECO:0000313" key="9">
    <source>
        <dbReference type="Proteomes" id="UP000001929"/>
    </source>
</evidence>
<geneLocation type="plasmid" evidence="9">
    <name>pRHORT</name>
</geneLocation>
<dbReference type="GO" id="GO:0015074">
    <property type="term" value="P:DNA integration"/>
    <property type="evidence" value="ECO:0007669"/>
    <property type="project" value="UniProtKB-KW"/>
</dbReference>
<dbReference type="InterPro" id="IPR002104">
    <property type="entry name" value="Integrase_catalytic"/>
</dbReference>
<evidence type="ECO:0000256" key="5">
    <source>
        <dbReference type="ARBA" id="ARBA00023163"/>
    </source>
</evidence>
<accession>Q2RMN3</accession>
<dbReference type="PROSITE" id="PS51898">
    <property type="entry name" value="TYR_RECOMBINASE"/>
    <property type="match status" value="1"/>
</dbReference>
<dbReference type="EMBL" id="CP000231">
    <property type="protein sequence ID" value="ABC24612.1"/>
    <property type="molecule type" value="Genomic_DNA"/>
</dbReference>
<evidence type="ECO:0000256" key="1">
    <source>
        <dbReference type="ARBA" id="ARBA00008857"/>
    </source>
</evidence>
<evidence type="ECO:0000259" key="7">
    <source>
        <dbReference type="PROSITE" id="PS51898"/>
    </source>
</evidence>
<proteinExistence type="inferred from homology"/>
<feature type="domain" description="Tyr recombinase" evidence="7">
    <location>
        <begin position="13"/>
        <end position="195"/>
    </location>
</feature>
<reference evidence="8 9" key="1">
    <citation type="journal article" date="2011" name="Stand. Genomic Sci.">
        <title>Complete genome sequence of Rhodospirillum rubrum type strain (S1).</title>
        <authorList>
            <person name="Munk A.C."/>
            <person name="Copeland A."/>
            <person name="Lucas S."/>
            <person name="Lapidus A."/>
            <person name="Del Rio T.G."/>
            <person name="Barry K."/>
            <person name="Detter J.C."/>
            <person name="Hammon N."/>
            <person name="Israni S."/>
            <person name="Pitluck S."/>
            <person name="Brettin T."/>
            <person name="Bruce D."/>
            <person name="Han C."/>
            <person name="Tapia R."/>
            <person name="Gilna P."/>
            <person name="Schmutz J."/>
            <person name="Larimer F."/>
            <person name="Land M."/>
            <person name="Kyrpides N.C."/>
            <person name="Mavromatis K."/>
            <person name="Richardson P."/>
            <person name="Rohde M."/>
            <person name="Goker M."/>
            <person name="Klenk H.P."/>
            <person name="Zhang Y."/>
            <person name="Roberts G.P."/>
            <person name="Reslewic S."/>
            <person name="Schwartz D.C."/>
        </authorList>
    </citation>
    <scope>NUCLEOTIDE SEQUENCE [LARGE SCALE GENOMIC DNA]</scope>
    <source>
        <strain evidence="9">ATCC 11170 / ATH 1.1.1 / DSM 467 / LMG 4362 / NCIMB 8255 / S1</strain>
        <plasmid evidence="9">pRHORT</plasmid>
    </source>
</reference>
<gene>
    <name evidence="8" type="ordered locus">Rru_B0016</name>
</gene>
<dbReference type="HOGENOM" id="CLU_027562_39_0_5"/>
<dbReference type="GO" id="GO:0003677">
    <property type="term" value="F:DNA binding"/>
    <property type="evidence" value="ECO:0007669"/>
    <property type="project" value="InterPro"/>
</dbReference>
<keyword evidence="9" id="KW-1185">Reference proteome</keyword>
<name>Q2RMN3_RHORT</name>
<evidence type="ECO:0000256" key="4">
    <source>
        <dbReference type="ARBA" id="ARBA00023015"/>
    </source>
</evidence>